<evidence type="ECO:0000313" key="4">
    <source>
        <dbReference type="EMBL" id="QDT31376.1"/>
    </source>
</evidence>
<dbReference type="InterPro" id="IPR011453">
    <property type="entry name" value="DUF1559"/>
</dbReference>
<dbReference type="Pfam" id="PF07963">
    <property type="entry name" value="N_methyl"/>
    <property type="match status" value="1"/>
</dbReference>
<keyword evidence="2" id="KW-0472">Membrane</keyword>
<dbReference type="NCBIfam" id="TIGR02532">
    <property type="entry name" value="IV_pilin_GFxxxE"/>
    <property type="match status" value="1"/>
</dbReference>
<dbReference type="SUPFAM" id="SSF54523">
    <property type="entry name" value="Pili subunits"/>
    <property type="match status" value="1"/>
</dbReference>
<dbReference type="PANTHER" id="PTHR30093:SF2">
    <property type="entry name" value="TYPE II SECRETION SYSTEM PROTEIN H"/>
    <property type="match status" value="1"/>
</dbReference>
<dbReference type="Gene3D" id="3.30.700.10">
    <property type="entry name" value="Glycoprotein, Type 4 Pilin"/>
    <property type="match status" value="1"/>
</dbReference>
<keyword evidence="2" id="KW-1133">Transmembrane helix</keyword>
<feature type="transmembrane region" description="Helical" evidence="2">
    <location>
        <begin position="55"/>
        <end position="76"/>
    </location>
</feature>
<evidence type="ECO:0000313" key="5">
    <source>
        <dbReference type="Proteomes" id="UP000315724"/>
    </source>
</evidence>
<dbReference type="KEGG" id="tpol:Mal48_06090"/>
<dbReference type="EMBL" id="CP036267">
    <property type="protein sequence ID" value="QDT31376.1"/>
    <property type="molecule type" value="Genomic_DNA"/>
</dbReference>
<evidence type="ECO:0000259" key="3">
    <source>
        <dbReference type="Pfam" id="PF07596"/>
    </source>
</evidence>
<feature type="domain" description="DUF1559" evidence="3">
    <location>
        <begin position="77"/>
        <end position="331"/>
    </location>
</feature>
<gene>
    <name evidence="4" type="primary">xcpT_4</name>
    <name evidence="4" type="ORF">Mal48_06090</name>
</gene>
<keyword evidence="5" id="KW-1185">Reference proteome</keyword>
<protein>
    <submittedName>
        <fullName evidence="4">Type II secretion system protein G</fullName>
    </submittedName>
</protein>
<keyword evidence="2" id="KW-0812">Transmembrane</keyword>
<name>A0A517QIB2_9PLAN</name>
<sequence length="349" mass="36690">MSHFPATSLPAKYEIVSNSSMATIASSPQKSLKTLTSMPPSHPASGRNQQRGFTLIELLVVIAIIAILVALLLPAVQQAREAARRASCRNNIRQLALALHNYQSSHNVFPIGVLGDSGSTSANQVLTTWQALLLPQVEQTALYNQYDFNVRFSHANNKDVVLQTLAVYRCPSQPTDEPVDDTYGTNHYAANAGTTPGADDGMLYPLSSTRFRDVTDGTSNTIAISEVAFEFGGWARGAMNSGSGSSGSGGGSGGGGGGGGSGGGTGQGFARGVLRWWKAAPNCATPGLNPEETDCSGSVEREFQYSSPHVGGCLTALSDGSGRFISENIDTQLLRALFTRHGGEVVSEF</sequence>
<dbReference type="InterPro" id="IPR045584">
    <property type="entry name" value="Pilin-like"/>
</dbReference>
<dbReference type="PROSITE" id="PS00409">
    <property type="entry name" value="PROKAR_NTER_METHYL"/>
    <property type="match status" value="1"/>
</dbReference>
<reference evidence="4 5" key="1">
    <citation type="submission" date="2019-02" db="EMBL/GenBank/DDBJ databases">
        <title>Deep-cultivation of Planctomycetes and their phenomic and genomic characterization uncovers novel biology.</title>
        <authorList>
            <person name="Wiegand S."/>
            <person name="Jogler M."/>
            <person name="Boedeker C."/>
            <person name="Pinto D."/>
            <person name="Vollmers J."/>
            <person name="Rivas-Marin E."/>
            <person name="Kohn T."/>
            <person name="Peeters S.H."/>
            <person name="Heuer A."/>
            <person name="Rast P."/>
            <person name="Oberbeckmann S."/>
            <person name="Bunk B."/>
            <person name="Jeske O."/>
            <person name="Meyerdierks A."/>
            <person name="Storesund J.E."/>
            <person name="Kallscheuer N."/>
            <person name="Luecker S."/>
            <person name="Lage O.M."/>
            <person name="Pohl T."/>
            <person name="Merkel B.J."/>
            <person name="Hornburger P."/>
            <person name="Mueller R.-W."/>
            <person name="Bruemmer F."/>
            <person name="Labrenz M."/>
            <person name="Spormann A.M."/>
            <person name="Op den Camp H."/>
            <person name="Overmann J."/>
            <person name="Amann R."/>
            <person name="Jetten M.S.M."/>
            <person name="Mascher T."/>
            <person name="Medema M.H."/>
            <person name="Devos D.P."/>
            <person name="Kaster A.-K."/>
            <person name="Ovreas L."/>
            <person name="Rohde M."/>
            <person name="Galperin M.Y."/>
            <person name="Jogler C."/>
        </authorList>
    </citation>
    <scope>NUCLEOTIDE SEQUENCE [LARGE SCALE GENOMIC DNA]</scope>
    <source>
        <strain evidence="4 5">Mal48</strain>
    </source>
</reference>
<dbReference type="Pfam" id="PF07596">
    <property type="entry name" value="SBP_bac_10"/>
    <property type="match status" value="1"/>
</dbReference>
<feature type="region of interest" description="Disordered" evidence="1">
    <location>
        <begin position="240"/>
        <end position="265"/>
    </location>
</feature>
<dbReference type="AlphaFoldDB" id="A0A517QIB2"/>
<proteinExistence type="predicted"/>
<organism evidence="4 5">
    <name type="scientific">Thalassoglobus polymorphus</name>
    <dbReference type="NCBI Taxonomy" id="2527994"/>
    <lineage>
        <taxon>Bacteria</taxon>
        <taxon>Pseudomonadati</taxon>
        <taxon>Planctomycetota</taxon>
        <taxon>Planctomycetia</taxon>
        <taxon>Planctomycetales</taxon>
        <taxon>Planctomycetaceae</taxon>
        <taxon>Thalassoglobus</taxon>
    </lineage>
</organism>
<evidence type="ECO:0000256" key="1">
    <source>
        <dbReference type="SAM" id="MobiDB-lite"/>
    </source>
</evidence>
<accession>A0A517QIB2</accession>
<feature type="compositionally biased region" description="Gly residues" evidence="1">
    <location>
        <begin position="244"/>
        <end position="265"/>
    </location>
</feature>
<evidence type="ECO:0000256" key="2">
    <source>
        <dbReference type="SAM" id="Phobius"/>
    </source>
</evidence>
<dbReference type="InterPro" id="IPR012902">
    <property type="entry name" value="N_methyl_site"/>
</dbReference>
<dbReference type="PANTHER" id="PTHR30093">
    <property type="entry name" value="GENERAL SECRETION PATHWAY PROTEIN G"/>
    <property type="match status" value="1"/>
</dbReference>
<dbReference type="Proteomes" id="UP000315724">
    <property type="component" value="Chromosome"/>
</dbReference>